<keyword evidence="5 9" id="KW-0963">Cytoplasm</keyword>
<dbReference type="InterPro" id="IPR015421">
    <property type="entry name" value="PyrdxlP-dep_Trfase_major"/>
</dbReference>
<keyword evidence="12" id="KW-0489">Methyltransferase</keyword>
<comment type="caution">
    <text evidence="9">Lacks conserved residue(s) required for the propagation of feature annotation.</text>
</comment>
<comment type="pathway">
    <text evidence="9">One-carbon metabolism; tetrahydrofolate interconversion.</text>
</comment>
<evidence type="ECO:0000313" key="12">
    <source>
        <dbReference type="EMBL" id="GAP37157.1"/>
    </source>
</evidence>
<comment type="cofactor">
    <cofactor evidence="1 9 10">
        <name>pyridoxal 5'-phosphate</name>
        <dbReference type="ChEBI" id="CHEBI:597326"/>
    </cofactor>
</comment>
<evidence type="ECO:0000259" key="11">
    <source>
        <dbReference type="Pfam" id="PF00464"/>
    </source>
</evidence>
<feature type="modified residue" description="N6-(pyridoxal phosphate)lysine" evidence="9 10">
    <location>
        <position position="238"/>
    </location>
</feature>
<dbReference type="GO" id="GO:0035999">
    <property type="term" value="P:tetrahydrofolate interconversion"/>
    <property type="evidence" value="ECO:0007669"/>
    <property type="project" value="UniProtKB-UniRule"/>
</dbReference>
<dbReference type="SUPFAM" id="SSF53383">
    <property type="entry name" value="PLP-dependent transferases"/>
    <property type="match status" value="1"/>
</dbReference>
<feature type="binding site" evidence="9">
    <location>
        <position position="129"/>
    </location>
    <ligand>
        <name>(6S)-5,6,7,8-tetrahydrofolate</name>
        <dbReference type="ChEBI" id="CHEBI:57453"/>
    </ligand>
</feature>
<keyword evidence="13" id="KW-1185">Reference proteome</keyword>
<dbReference type="PIRSF" id="PIRSF000412">
    <property type="entry name" value="SHMT"/>
    <property type="match status" value="1"/>
</dbReference>
<evidence type="ECO:0000256" key="4">
    <source>
        <dbReference type="ARBA" id="ARBA00011738"/>
    </source>
</evidence>
<dbReference type="HAMAP" id="MF_00051">
    <property type="entry name" value="SHMT"/>
    <property type="match status" value="1"/>
</dbReference>
<comment type="similarity">
    <text evidence="3 9">Belongs to the SHMT family.</text>
</comment>
<evidence type="ECO:0000256" key="7">
    <source>
        <dbReference type="ARBA" id="ARBA00022679"/>
    </source>
</evidence>
<reference evidence="12 13" key="2">
    <citation type="journal article" date="2016" name="Science">
        <title>A bacterium that degrades and assimilates poly(ethylene terephthalate).</title>
        <authorList>
            <person name="Yoshida S."/>
            <person name="Hiraga K."/>
            <person name="Takehana T."/>
            <person name="Taniguchi I."/>
            <person name="Yamaji H."/>
            <person name="Maeda Y."/>
            <person name="Toyohara K."/>
            <person name="Miyamoto K."/>
            <person name="Kimura Y."/>
            <person name="Oda K."/>
        </authorList>
    </citation>
    <scope>NUCLEOTIDE SEQUENCE [LARGE SCALE GENOMIC DNA]</scope>
    <source>
        <strain evidence="13">NBRC 110686 / TISTR 2288 / 201-F6</strain>
    </source>
</reference>
<protein>
    <recommendedName>
        <fullName evidence="9">Probable serine hydroxymethyltransferase</fullName>
        <shortName evidence="9">SHMT</shortName>
        <shortName evidence="9">Serine methylase</shortName>
        <ecNumber evidence="9">2.1.2.1</ecNumber>
    </recommendedName>
</protein>
<evidence type="ECO:0000256" key="8">
    <source>
        <dbReference type="ARBA" id="ARBA00022898"/>
    </source>
</evidence>
<comment type="subcellular location">
    <subcellularLocation>
        <location evidence="2 9">Cytoplasm</location>
    </subcellularLocation>
</comment>
<evidence type="ECO:0000256" key="5">
    <source>
        <dbReference type="ARBA" id="ARBA00022490"/>
    </source>
</evidence>
<dbReference type="InterPro" id="IPR015422">
    <property type="entry name" value="PyrdxlP-dep_Trfase_small"/>
</dbReference>
<dbReference type="CDD" id="cd00378">
    <property type="entry name" value="SHMT"/>
    <property type="match status" value="1"/>
</dbReference>
<dbReference type="NCBIfam" id="NF000586">
    <property type="entry name" value="PRK00011.1"/>
    <property type="match status" value="1"/>
</dbReference>
<dbReference type="GO" id="GO:0019264">
    <property type="term" value="P:glycine biosynthetic process from serine"/>
    <property type="evidence" value="ECO:0007669"/>
    <property type="project" value="InterPro"/>
</dbReference>
<gene>
    <name evidence="9" type="primary">glyA</name>
    <name evidence="12" type="ORF">ISF6_3012</name>
</gene>
<keyword evidence="7 9" id="KW-0808">Transferase</keyword>
<name>A0A0K8P3D1_PISS1</name>
<dbReference type="AlphaFoldDB" id="A0A0K8P3D1"/>
<dbReference type="InterPro" id="IPR049943">
    <property type="entry name" value="Ser_HO-MeTrfase-like"/>
</dbReference>
<dbReference type="GO" id="GO:0030170">
    <property type="term" value="F:pyridoxal phosphate binding"/>
    <property type="evidence" value="ECO:0007669"/>
    <property type="project" value="UniProtKB-UniRule"/>
</dbReference>
<dbReference type="Gene3D" id="3.90.1150.10">
    <property type="entry name" value="Aspartate Aminotransferase, domain 1"/>
    <property type="match status" value="1"/>
</dbReference>
<sequence length="429" mass="45455">MSTDALLHPGYFSDGLDRIDPLIADAIAREKRRTRDVIELIASENIVSRAVLEVQGSVLTNKTVEGLPGKRYHAGAENVDAVERAAIERACRLFGCSHANVQPHSGSQANHAVLHAVAEPGDTVLSMDLNAGGHLSHGASANASSRWFRFVHYGVRADDGLIDYDAVVDLARQHRPKLLIAGGSAYPRALDFAAFRRAADAGGARLLVDMAHFAGLVAGGAHPSPFPHADIVTTTTYKSLRGPRGALVLWNDPALRKPIDRAVFPGMQGTPSLHIVAAKAVALGEALRPEFRAYAQAVLANARALAARLQGRGFDLVGGGTDTPLMLVDLRRQGLDGALSAQSLERAGIIANMNPIPSDAADLQRMSGLRFGVSGATTRGLGRREIEAVGDLVAEVLAGLQRGPDASAAAEEAVRRRVAELVAPYPTYR</sequence>
<dbReference type="GO" id="GO:0032259">
    <property type="term" value="P:methylation"/>
    <property type="evidence" value="ECO:0007669"/>
    <property type="project" value="UniProtKB-KW"/>
</dbReference>
<dbReference type="InterPro" id="IPR001085">
    <property type="entry name" value="Ser_HO-MeTrfase"/>
</dbReference>
<evidence type="ECO:0000256" key="2">
    <source>
        <dbReference type="ARBA" id="ARBA00004496"/>
    </source>
</evidence>
<dbReference type="InterPro" id="IPR015424">
    <property type="entry name" value="PyrdxlP-dep_Trfase"/>
</dbReference>
<dbReference type="Proteomes" id="UP000037660">
    <property type="component" value="Unassembled WGS sequence"/>
</dbReference>
<evidence type="ECO:0000256" key="10">
    <source>
        <dbReference type="PIRSR" id="PIRSR000412-50"/>
    </source>
</evidence>
<organism evidence="12 13">
    <name type="scientific">Piscinibacter sakaiensis</name>
    <name type="common">Ideonella sakaiensis</name>
    <dbReference type="NCBI Taxonomy" id="1547922"/>
    <lineage>
        <taxon>Bacteria</taxon>
        <taxon>Pseudomonadati</taxon>
        <taxon>Pseudomonadota</taxon>
        <taxon>Betaproteobacteria</taxon>
        <taxon>Burkholderiales</taxon>
        <taxon>Sphaerotilaceae</taxon>
        <taxon>Piscinibacter</taxon>
    </lineage>
</organism>
<dbReference type="Gene3D" id="3.40.640.10">
    <property type="entry name" value="Type I PLP-dependent aspartate aminotransferase-like (Major domain)"/>
    <property type="match status" value="1"/>
</dbReference>
<comment type="caution">
    <text evidence="12">The sequence shown here is derived from an EMBL/GenBank/DDBJ whole genome shotgun (WGS) entry which is preliminary data.</text>
</comment>
<dbReference type="OrthoDB" id="9803846at2"/>
<dbReference type="GO" id="GO:0004372">
    <property type="term" value="F:glycine hydroxymethyltransferase activity"/>
    <property type="evidence" value="ECO:0007669"/>
    <property type="project" value="UniProtKB-EC"/>
</dbReference>
<reference evidence="13" key="1">
    <citation type="submission" date="2015-07" db="EMBL/GenBank/DDBJ databases">
        <title>Discovery of a poly(ethylene terephthalate assimilation.</title>
        <authorList>
            <person name="Yoshida S."/>
            <person name="Hiraga K."/>
            <person name="Takehana T."/>
            <person name="Taniguchi I."/>
            <person name="Yamaji H."/>
            <person name="Maeda Y."/>
            <person name="Toyohara K."/>
            <person name="Miyamoto K."/>
            <person name="Kimura Y."/>
            <person name="Oda K."/>
        </authorList>
    </citation>
    <scope>NUCLEOTIDE SEQUENCE [LARGE SCALE GENOMIC DNA]</scope>
    <source>
        <strain evidence="13">NBRC 110686 / TISTR 2288 / 201-F6</strain>
    </source>
</reference>
<evidence type="ECO:0000256" key="3">
    <source>
        <dbReference type="ARBA" id="ARBA00006376"/>
    </source>
</evidence>
<keyword evidence="6 9" id="KW-0554">One-carbon metabolism</keyword>
<evidence type="ECO:0000313" key="13">
    <source>
        <dbReference type="Proteomes" id="UP000037660"/>
    </source>
</evidence>
<dbReference type="RefSeq" id="WP_054021106.1">
    <property type="nucleotide sequence ID" value="NZ_BBYR01000043.1"/>
</dbReference>
<comment type="subunit">
    <text evidence="4 9">Homodimer.</text>
</comment>
<keyword evidence="8 9" id="KW-0663">Pyridoxal phosphate</keyword>
<proteinExistence type="inferred from homology"/>
<dbReference type="InterPro" id="IPR039429">
    <property type="entry name" value="SHMT-like_dom"/>
</dbReference>
<dbReference type="EC" id="2.1.2.1" evidence="9"/>
<dbReference type="EMBL" id="BBYR01000043">
    <property type="protein sequence ID" value="GAP37157.1"/>
    <property type="molecule type" value="Genomic_DNA"/>
</dbReference>
<dbReference type="PANTHER" id="PTHR11680">
    <property type="entry name" value="SERINE HYDROXYMETHYLTRANSFERASE"/>
    <property type="match status" value="1"/>
</dbReference>
<dbReference type="GO" id="GO:0005829">
    <property type="term" value="C:cytosol"/>
    <property type="evidence" value="ECO:0007669"/>
    <property type="project" value="TreeGrafter"/>
</dbReference>
<dbReference type="STRING" id="1547922.ISF6_3012"/>
<feature type="domain" description="Serine hydroxymethyltransferase-like" evidence="11">
    <location>
        <begin position="17"/>
        <end position="392"/>
    </location>
</feature>
<dbReference type="Pfam" id="PF00464">
    <property type="entry name" value="SHMT"/>
    <property type="match status" value="1"/>
</dbReference>
<dbReference type="PANTHER" id="PTHR11680:SF35">
    <property type="entry name" value="SERINE HYDROXYMETHYLTRANSFERASE 1"/>
    <property type="match status" value="1"/>
</dbReference>
<comment type="catalytic activity">
    <reaction evidence="9">
        <text>(6R)-5,10-methylene-5,6,7,8-tetrahydrofolate + glycine + H2O = (6S)-5,6,7,8-tetrahydrofolate + L-serine</text>
        <dbReference type="Rhea" id="RHEA:15481"/>
        <dbReference type="ChEBI" id="CHEBI:15377"/>
        <dbReference type="ChEBI" id="CHEBI:15636"/>
        <dbReference type="ChEBI" id="CHEBI:33384"/>
        <dbReference type="ChEBI" id="CHEBI:57305"/>
        <dbReference type="ChEBI" id="CHEBI:57453"/>
        <dbReference type="EC" id="2.1.2.1"/>
    </reaction>
</comment>
<dbReference type="FunFam" id="3.40.640.10:FF:000001">
    <property type="entry name" value="Serine hydroxymethyltransferase"/>
    <property type="match status" value="1"/>
</dbReference>
<evidence type="ECO:0000256" key="1">
    <source>
        <dbReference type="ARBA" id="ARBA00001933"/>
    </source>
</evidence>
<evidence type="ECO:0000256" key="6">
    <source>
        <dbReference type="ARBA" id="ARBA00022563"/>
    </source>
</evidence>
<accession>A0A0K8P3D1</accession>
<dbReference type="GO" id="GO:0008168">
    <property type="term" value="F:methyltransferase activity"/>
    <property type="evidence" value="ECO:0007669"/>
    <property type="project" value="UniProtKB-KW"/>
</dbReference>
<dbReference type="UniPathway" id="UPA00193"/>
<feature type="binding site" evidence="9">
    <location>
        <begin position="133"/>
        <end position="135"/>
    </location>
    <ligand>
        <name>(6S)-5,6,7,8-tetrahydrofolate</name>
        <dbReference type="ChEBI" id="CHEBI:57453"/>
    </ligand>
</feature>
<evidence type="ECO:0000256" key="9">
    <source>
        <dbReference type="HAMAP-Rule" id="MF_00051"/>
    </source>
</evidence>
<comment type="function">
    <text evidence="9">Catalyzes the reversible interconversion of serine and glycine with tetrahydrofolate (THF) serving as the one-carbon carrier. This reaction serves as the major source of one-carbon groups required for the biosynthesis of purines, thymidylate, methionine, and other important biomolecules.</text>
</comment>